<dbReference type="Gene3D" id="3.40.50.2000">
    <property type="entry name" value="Glycogen Phosphorylase B"/>
    <property type="match status" value="1"/>
</dbReference>
<name>A0ABD4T525_9CYAN</name>
<keyword evidence="4" id="KW-1185">Reference proteome</keyword>
<organism evidence="3 4">
    <name type="scientific">Lyngbya confervoides BDU141951</name>
    <dbReference type="NCBI Taxonomy" id="1574623"/>
    <lineage>
        <taxon>Bacteria</taxon>
        <taxon>Bacillati</taxon>
        <taxon>Cyanobacteriota</taxon>
        <taxon>Cyanophyceae</taxon>
        <taxon>Oscillatoriophycideae</taxon>
        <taxon>Oscillatoriales</taxon>
        <taxon>Microcoleaceae</taxon>
        <taxon>Lyngbya</taxon>
    </lineage>
</organism>
<accession>A0ABD4T525</accession>
<dbReference type="Proteomes" id="UP000031561">
    <property type="component" value="Unassembled WGS sequence"/>
</dbReference>
<evidence type="ECO:0000256" key="2">
    <source>
        <dbReference type="ARBA" id="ARBA00022679"/>
    </source>
</evidence>
<reference evidence="3 4" key="1">
    <citation type="journal article" date="2015" name="Genome Announc.">
        <title>Draft Genome Sequence of Filamentous Marine Cyanobacterium Lyngbya confervoides Strain BDU141951.</title>
        <authorList>
            <person name="Chandrababunaidu M.M."/>
            <person name="Sen D."/>
            <person name="Tripathy S."/>
        </authorList>
    </citation>
    <scope>NUCLEOTIDE SEQUENCE [LARGE SCALE GENOMIC DNA]</scope>
    <source>
        <strain evidence="3 4">BDU141951</strain>
    </source>
</reference>
<keyword evidence="2" id="KW-0808">Transferase</keyword>
<dbReference type="RefSeq" id="WP_166282595.1">
    <property type="nucleotide sequence ID" value="NZ_JTHE03000067.1"/>
</dbReference>
<evidence type="ECO:0000313" key="4">
    <source>
        <dbReference type="Proteomes" id="UP000031561"/>
    </source>
</evidence>
<evidence type="ECO:0008006" key="5">
    <source>
        <dbReference type="Google" id="ProtNLM"/>
    </source>
</evidence>
<dbReference type="InterPro" id="IPR050271">
    <property type="entry name" value="UDP-glycosyltransferase"/>
</dbReference>
<dbReference type="InterPro" id="IPR002213">
    <property type="entry name" value="UDP_glucos_trans"/>
</dbReference>
<evidence type="ECO:0000256" key="1">
    <source>
        <dbReference type="ARBA" id="ARBA00022676"/>
    </source>
</evidence>
<dbReference type="PANTHER" id="PTHR48043">
    <property type="entry name" value="EG:EG0003.4 PROTEIN-RELATED"/>
    <property type="match status" value="1"/>
</dbReference>
<sequence>MGDRNATDLPTLPGQPIVVPYAPQLALLKQSSLVITHAGLNTTLEALAQGVPLIAIPLTHDEPAIAARIVWNGVGERLSPARLRPEKLRALIQQVLNQPHYRQNAMRLQQAIAHSGGTTLAADILEKAIHSV</sequence>
<comment type="caution">
    <text evidence="3">The sequence shown here is derived from an EMBL/GenBank/DDBJ whole genome shotgun (WGS) entry which is preliminary data.</text>
</comment>
<dbReference type="SUPFAM" id="SSF53756">
    <property type="entry name" value="UDP-Glycosyltransferase/glycogen phosphorylase"/>
    <property type="match status" value="1"/>
</dbReference>
<dbReference type="CDD" id="cd03784">
    <property type="entry name" value="GT1_Gtf-like"/>
    <property type="match status" value="1"/>
</dbReference>
<protein>
    <recommendedName>
        <fullName evidence="5">Glycosyl transferase family 28 C-terminal domain-containing protein</fullName>
    </recommendedName>
</protein>
<keyword evidence="1" id="KW-0328">Glycosyltransferase</keyword>
<gene>
    <name evidence="3" type="ORF">QQ91_0012615</name>
</gene>
<dbReference type="GO" id="GO:0016757">
    <property type="term" value="F:glycosyltransferase activity"/>
    <property type="evidence" value="ECO:0007669"/>
    <property type="project" value="UniProtKB-KW"/>
</dbReference>
<dbReference type="AlphaFoldDB" id="A0ABD4T525"/>
<evidence type="ECO:0000313" key="3">
    <source>
        <dbReference type="EMBL" id="MCM1983660.1"/>
    </source>
</evidence>
<proteinExistence type="predicted"/>
<dbReference type="PANTHER" id="PTHR48043:SF145">
    <property type="entry name" value="FI06409P-RELATED"/>
    <property type="match status" value="1"/>
</dbReference>
<dbReference type="EMBL" id="JTHE03000067">
    <property type="protein sequence ID" value="MCM1983660.1"/>
    <property type="molecule type" value="Genomic_DNA"/>
</dbReference>
<dbReference type="Pfam" id="PF00201">
    <property type="entry name" value="UDPGT"/>
    <property type="match status" value="1"/>
</dbReference>